<dbReference type="Proteomes" id="UP000290289">
    <property type="component" value="Chromosome 13"/>
</dbReference>
<proteinExistence type="predicted"/>
<dbReference type="STRING" id="3750.A0A498I5S1"/>
<name>A0A498I5S1_MALDO</name>
<dbReference type="Pfam" id="PF10238">
    <property type="entry name" value="Eapp_C"/>
    <property type="match status" value="1"/>
</dbReference>
<dbReference type="AlphaFoldDB" id="A0A498I5S1"/>
<reference evidence="2 3" key="1">
    <citation type="submission" date="2018-10" db="EMBL/GenBank/DDBJ databases">
        <title>A high-quality apple genome assembly.</title>
        <authorList>
            <person name="Hu J."/>
        </authorList>
    </citation>
    <scope>NUCLEOTIDE SEQUENCE [LARGE SCALE GENOMIC DNA]</scope>
    <source>
        <strain evidence="3">cv. HFTH1</strain>
        <tissue evidence="2">Young leaf</tissue>
    </source>
</reference>
<dbReference type="GO" id="GO:0005634">
    <property type="term" value="C:nucleus"/>
    <property type="evidence" value="ECO:0007669"/>
    <property type="project" value="TreeGrafter"/>
</dbReference>
<accession>A0A498I5S1</accession>
<feature type="region of interest" description="Disordered" evidence="1">
    <location>
        <begin position="32"/>
        <end position="56"/>
    </location>
</feature>
<sequence length="89" mass="10059">MRGLRHEKYLTQYRAIFVEICKIGSDEVLHEKEARPRKGKRGTESSENEAAPAGNETVKQVCCLVCSTEVGVIDEDEVYHFFNVLPSES</sequence>
<dbReference type="EMBL" id="RDQH01000339">
    <property type="protein sequence ID" value="RXH78560.1"/>
    <property type="molecule type" value="Genomic_DNA"/>
</dbReference>
<keyword evidence="3" id="KW-1185">Reference proteome</keyword>
<evidence type="ECO:0000256" key="1">
    <source>
        <dbReference type="SAM" id="MobiDB-lite"/>
    </source>
</evidence>
<gene>
    <name evidence="2" type="ORF">DVH24_002078</name>
</gene>
<evidence type="ECO:0000313" key="2">
    <source>
        <dbReference type="EMBL" id="RXH78560.1"/>
    </source>
</evidence>
<evidence type="ECO:0008006" key="4">
    <source>
        <dbReference type="Google" id="ProtNLM"/>
    </source>
</evidence>
<dbReference type="InterPro" id="IPR019370">
    <property type="entry name" value="E2F-assoc_phosphoprotein"/>
</dbReference>
<feature type="compositionally biased region" description="Basic and acidic residues" evidence="1">
    <location>
        <begin position="32"/>
        <end position="44"/>
    </location>
</feature>
<evidence type="ECO:0000313" key="3">
    <source>
        <dbReference type="Proteomes" id="UP000290289"/>
    </source>
</evidence>
<protein>
    <recommendedName>
        <fullName evidence="4">E2F-associated phosphoprotein</fullName>
    </recommendedName>
</protein>
<comment type="caution">
    <text evidence="2">The sequence shown here is derived from an EMBL/GenBank/DDBJ whole genome shotgun (WGS) entry which is preliminary data.</text>
</comment>
<dbReference type="PANTHER" id="PTHR15967:SF0">
    <property type="entry name" value="E2F-ASSOCIATED PHOSPHOPROTEIN"/>
    <property type="match status" value="1"/>
</dbReference>
<dbReference type="PANTHER" id="PTHR15967">
    <property type="entry name" value="E2F-ASSOCIATED PHOSPHOPROTEIN"/>
    <property type="match status" value="1"/>
</dbReference>
<organism evidence="2 3">
    <name type="scientific">Malus domestica</name>
    <name type="common">Apple</name>
    <name type="synonym">Pyrus malus</name>
    <dbReference type="NCBI Taxonomy" id="3750"/>
    <lineage>
        <taxon>Eukaryota</taxon>
        <taxon>Viridiplantae</taxon>
        <taxon>Streptophyta</taxon>
        <taxon>Embryophyta</taxon>
        <taxon>Tracheophyta</taxon>
        <taxon>Spermatophyta</taxon>
        <taxon>Magnoliopsida</taxon>
        <taxon>eudicotyledons</taxon>
        <taxon>Gunneridae</taxon>
        <taxon>Pentapetalae</taxon>
        <taxon>rosids</taxon>
        <taxon>fabids</taxon>
        <taxon>Rosales</taxon>
        <taxon>Rosaceae</taxon>
        <taxon>Amygdaloideae</taxon>
        <taxon>Maleae</taxon>
        <taxon>Malus</taxon>
    </lineage>
</organism>